<evidence type="ECO:0000313" key="2">
    <source>
        <dbReference type="EMBL" id="AIJ05124.1"/>
    </source>
</evidence>
<protein>
    <recommendedName>
        <fullName evidence="1">Endonuclease GajA/Old nuclease/RecF-like AAA domain-containing protein</fullName>
    </recommendedName>
</protein>
<gene>
    <name evidence="2" type="ORF">JH146_0273</name>
</gene>
<dbReference type="InterPro" id="IPR027417">
    <property type="entry name" value="P-loop_NTPase"/>
</dbReference>
<organism evidence="2 3">
    <name type="scientific">Methanocaldococcus bathoardescens</name>
    <dbReference type="NCBI Taxonomy" id="1301915"/>
    <lineage>
        <taxon>Archaea</taxon>
        <taxon>Methanobacteriati</taxon>
        <taxon>Methanobacteriota</taxon>
        <taxon>Methanomada group</taxon>
        <taxon>Methanococci</taxon>
        <taxon>Methanococcales</taxon>
        <taxon>Methanocaldococcaceae</taxon>
        <taxon>Methanocaldococcus</taxon>
    </lineage>
</organism>
<reference evidence="2 3" key="1">
    <citation type="journal article" date="2015" name="Int. J. Syst. Evol. Microbiol.">
        <title>M ethanocaldococcus bathoardescens sp. nov., a hyperthermophilic methanogen isolated from a volcanically active deep-sea hydrothermal vent.</title>
        <authorList>
            <person name="Stewart L.C."/>
            <person name="Jung J.H."/>
            <person name="Kim Y.T."/>
            <person name="Kwon S.W."/>
            <person name="Park C.S."/>
            <person name="Holden J.F."/>
        </authorList>
    </citation>
    <scope>NUCLEOTIDE SEQUENCE [LARGE SCALE GENOMIC DNA]</scope>
    <source>
        <strain evidence="2 3">JH146</strain>
    </source>
</reference>
<proteinExistence type="predicted"/>
<dbReference type="AlphaFoldDB" id="A0A076LHX7"/>
<dbReference type="EMBL" id="CP009149">
    <property type="protein sequence ID" value="AIJ05124.1"/>
    <property type="molecule type" value="Genomic_DNA"/>
</dbReference>
<dbReference type="GeneID" id="24890866"/>
<dbReference type="STRING" id="1301915.JH146_0273"/>
<keyword evidence="3" id="KW-1185">Reference proteome</keyword>
<dbReference type="Proteomes" id="UP000028781">
    <property type="component" value="Chromosome"/>
</dbReference>
<dbReference type="KEGG" id="mjh:JH146_0273"/>
<dbReference type="RefSeq" id="WP_048201324.1">
    <property type="nucleotide sequence ID" value="NZ_CP009149.1"/>
</dbReference>
<dbReference type="InterPro" id="IPR041685">
    <property type="entry name" value="AAA_GajA/Old/RecF-like"/>
</dbReference>
<dbReference type="Pfam" id="PF13175">
    <property type="entry name" value="AAA_15"/>
    <property type="match status" value="1"/>
</dbReference>
<sequence length="126" mass="14809">MGDINVFIGKNNTGKSTLLESIYLNLVQNNRDLLGIHPFRAIFSRRGISEIGRVTHSDIGDDWDVINLVLTYLFYSDWENFKGDKFTLSINSNLNDFRLTAYFGEFPEDVLKKFYKKESNYFYKNW</sequence>
<name>A0A076LHX7_9EURY</name>
<dbReference type="HOGENOM" id="CLU_1976521_0_0_2"/>
<evidence type="ECO:0000313" key="3">
    <source>
        <dbReference type="Proteomes" id="UP000028781"/>
    </source>
</evidence>
<evidence type="ECO:0000259" key="1">
    <source>
        <dbReference type="Pfam" id="PF13175"/>
    </source>
</evidence>
<accession>A0A076LHX7</accession>
<dbReference type="SUPFAM" id="SSF52540">
    <property type="entry name" value="P-loop containing nucleoside triphosphate hydrolases"/>
    <property type="match status" value="1"/>
</dbReference>
<feature type="domain" description="Endonuclease GajA/Old nuclease/RecF-like AAA" evidence="1">
    <location>
        <begin position="3"/>
        <end position="121"/>
    </location>
</feature>
<dbReference type="OrthoDB" id="25344at2157"/>